<sequence length="744" mass="77002">MDTSPRFPRHPMAGPASMPGEAAKAAPGAAGDGGTASPARSTPPGTDPGAPSSGAADQGGADDLLADVLAAIRRHRLLEPGQRVLVAVSGGRDSMVLLDCLWRLRASLALDALGVAHVDHGLRPESAADARWVAEQAAGRGLPFLLRRVRIARGRRSLEEAARAARYRALVDMAAEFGAHRVALAHHAGDQAETVLLRLLAGAGLHGLAGMRPRRGRFVRPLLAVTPDRLAAYAAARGLSWRDDPTNRDLAIRRNRVRHRLLPLLEAEFNPRVIPTLARVASALAAEADRLARRTRALEARLGVETGRGWACRVADLGRLAPADQRRLLQAAYHRRTGRPLPWVHCEAVRELAQRAAAGGGDGGPVHLPGGWQARCDGTWLWLEPVPRRAAGAGPAGGPAAAATGSGDPGGRPSHQAPAAGTPGPTAGGDGTGPEAVHRRSAGRAGVDRGPGPAGATAPADAPATEPAAMAAMRLPVPGAVPLGCGLWLRARWLEGEAARAARDAVLAAAEAADARRGDRAGARFAFRALMGWPVAEAPDGGPRAASGAAGAAAAPEDGGARRAGEAVRPVLLVRPPRPGETLQPLGARGRRPVERLYRTAVRRGDLYVIDPQRGTGAILPPWLVVVGDPGATGPDDGEDGGPEPQGRGRAGAGDGCPQGTILWLVGVRVAEAGRVRPDAERLLSLEVTARLPREGGGPRHPDPTGSAGDGRARPTARDEAWRGMAAPNPPCYNEGAFAGKQEA</sequence>
<evidence type="ECO:0000256" key="7">
    <source>
        <dbReference type="SAM" id="MobiDB-lite"/>
    </source>
</evidence>
<evidence type="ECO:0000256" key="6">
    <source>
        <dbReference type="HAMAP-Rule" id="MF_01161"/>
    </source>
</evidence>
<feature type="compositionally biased region" description="Basic and acidic residues" evidence="7">
    <location>
        <begin position="711"/>
        <end position="722"/>
    </location>
</feature>
<comment type="domain">
    <text evidence="6">The N-terminal region contains the highly conserved SGGXDS motif, predicted to be a P-loop motif involved in ATP binding.</text>
</comment>
<dbReference type="GO" id="GO:0032267">
    <property type="term" value="F:tRNA(Ile)-lysidine synthase activity"/>
    <property type="evidence" value="ECO:0007669"/>
    <property type="project" value="UniProtKB-EC"/>
</dbReference>
<gene>
    <name evidence="6 9" type="primary">tilS</name>
    <name evidence="9" type="ORF">Q5761_00480</name>
</gene>
<organism evidence="9 10">
    <name type="scientific">Thermaerobacter composti</name>
    <dbReference type="NCBI Taxonomy" id="554949"/>
    <lineage>
        <taxon>Bacteria</taxon>
        <taxon>Bacillati</taxon>
        <taxon>Bacillota</taxon>
        <taxon>Clostridia</taxon>
        <taxon>Eubacteriales</taxon>
        <taxon>Clostridiales Family XVII. Incertae Sedis</taxon>
        <taxon>Thermaerobacter</taxon>
    </lineage>
</organism>
<dbReference type="PANTHER" id="PTHR43033:SF1">
    <property type="entry name" value="TRNA(ILE)-LYSIDINE SYNTHASE-RELATED"/>
    <property type="match status" value="1"/>
</dbReference>
<dbReference type="CDD" id="cd01992">
    <property type="entry name" value="TilS_N"/>
    <property type="match status" value="1"/>
</dbReference>
<name>A0ABZ0QS43_9FIRM</name>
<feature type="compositionally biased region" description="Low complexity" evidence="7">
    <location>
        <begin position="19"/>
        <end position="39"/>
    </location>
</feature>
<dbReference type="HAMAP" id="MF_01161">
    <property type="entry name" value="tRNA_Ile_lys_synt"/>
    <property type="match status" value="1"/>
</dbReference>
<feature type="region of interest" description="Disordered" evidence="7">
    <location>
        <begin position="628"/>
        <end position="656"/>
    </location>
</feature>
<feature type="binding site" evidence="6">
    <location>
        <begin position="89"/>
        <end position="94"/>
    </location>
    <ligand>
        <name>ATP</name>
        <dbReference type="ChEBI" id="CHEBI:30616"/>
    </ligand>
</feature>
<keyword evidence="2 6" id="KW-0819">tRNA processing</keyword>
<keyword evidence="1 6" id="KW-0436">Ligase</keyword>
<comment type="catalytic activity">
    <reaction evidence="5 6">
        <text>cytidine(34) in tRNA(Ile2) + L-lysine + ATP = lysidine(34) in tRNA(Ile2) + AMP + diphosphate + H(+)</text>
        <dbReference type="Rhea" id="RHEA:43744"/>
        <dbReference type="Rhea" id="RHEA-COMP:10625"/>
        <dbReference type="Rhea" id="RHEA-COMP:10670"/>
        <dbReference type="ChEBI" id="CHEBI:15378"/>
        <dbReference type="ChEBI" id="CHEBI:30616"/>
        <dbReference type="ChEBI" id="CHEBI:32551"/>
        <dbReference type="ChEBI" id="CHEBI:33019"/>
        <dbReference type="ChEBI" id="CHEBI:82748"/>
        <dbReference type="ChEBI" id="CHEBI:83665"/>
        <dbReference type="ChEBI" id="CHEBI:456215"/>
        <dbReference type="EC" id="6.3.4.19"/>
    </reaction>
</comment>
<dbReference type="PANTHER" id="PTHR43033">
    <property type="entry name" value="TRNA(ILE)-LYSIDINE SYNTHASE-RELATED"/>
    <property type="match status" value="1"/>
</dbReference>
<evidence type="ECO:0000256" key="3">
    <source>
        <dbReference type="ARBA" id="ARBA00022741"/>
    </source>
</evidence>
<protein>
    <recommendedName>
        <fullName evidence="6">tRNA(Ile)-lysidine synthase</fullName>
        <ecNumber evidence="6">6.3.4.19</ecNumber>
    </recommendedName>
    <alternativeName>
        <fullName evidence="6">tRNA(Ile)-2-lysyl-cytidine synthase</fullName>
    </alternativeName>
    <alternativeName>
        <fullName evidence="6">tRNA(Ile)-lysidine synthetase</fullName>
    </alternativeName>
</protein>
<comment type="similarity">
    <text evidence="6">Belongs to the tRNA(Ile)-lysidine synthase family.</text>
</comment>
<dbReference type="InterPro" id="IPR011063">
    <property type="entry name" value="TilS/TtcA_N"/>
</dbReference>
<evidence type="ECO:0000256" key="5">
    <source>
        <dbReference type="ARBA" id="ARBA00048539"/>
    </source>
</evidence>
<feature type="compositionally biased region" description="Low complexity" evidence="7">
    <location>
        <begin position="390"/>
        <end position="406"/>
    </location>
</feature>
<dbReference type="EMBL" id="CP132508">
    <property type="protein sequence ID" value="WPD19190.1"/>
    <property type="molecule type" value="Genomic_DNA"/>
</dbReference>
<feature type="compositionally biased region" description="Low complexity" evidence="7">
    <location>
        <begin position="540"/>
        <end position="558"/>
    </location>
</feature>
<dbReference type="RefSeq" id="WP_318750782.1">
    <property type="nucleotide sequence ID" value="NZ_CP132508.1"/>
</dbReference>
<dbReference type="Pfam" id="PF01171">
    <property type="entry name" value="ATP_bind_3"/>
    <property type="match status" value="1"/>
</dbReference>
<feature type="region of interest" description="Disordered" evidence="7">
    <location>
        <begin position="1"/>
        <end position="60"/>
    </location>
</feature>
<dbReference type="Gene3D" id="3.40.50.620">
    <property type="entry name" value="HUPs"/>
    <property type="match status" value="1"/>
</dbReference>
<dbReference type="Gene3D" id="1.20.59.20">
    <property type="match status" value="1"/>
</dbReference>
<dbReference type="SUPFAM" id="SSF52402">
    <property type="entry name" value="Adenine nucleotide alpha hydrolases-like"/>
    <property type="match status" value="1"/>
</dbReference>
<feature type="domain" description="tRNA(Ile)-lysidine/2-thiocytidine synthase N-terminal" evidence="8">
    <location>
        <begin position="84"/>
        <end position="260"/>
    </location>
</feature>
<feature type="compositionally biased region" description="Low complexity" evidence="7">
    <location>
        <begin position="454"/>
        <end position="463"/>
    </location>
</feature>
<dbReference type="InterPro" id="IPR014729">
    <property type="entry name" value="Rossmann-like_a/b/a_fold"/>
</dbReference>
<dbReference type="InterPro" id="IPR012094">
    <property type="entry name" value="tRNA_Ile_lys_synt"/>
</dbReference>
<keyword evidence="10" id="KW-1185">Reference proteome</keyword>
<feature type="region of interest" description="Disordered" evidence="7">
    <location>
        <begin position="540"/>
        <end position="563"/>
    </location>
</feature>
<reference evidence="9 10" key="1">
    <citation type="submission" date="2023-08" db="EMBL/GenBank/DDBJ databases">
        <title>Genome sequence of Thermaerobacter compostii strain Ins1, a spore-forming filamentous bacterium isolated from a deep geothermal reservoir.</title>
        <authorList>
            <person name="Bregnard D."/>
            <person name="Gonzalez D."/>
            <person name="Junier P."/>
        </authorList>
    </citation>
    <scope>NUCLEOTIDE SEQUENCE [LARGE SCALE GENOMIC DNA]</scope>
    <source>
        <strain evidence="9 10">Ins1</strain>
    </source>
</reference>
<feature type="region of interest" description="Disordered" evidence="7">
    <location>
        <begin position="688"/>
        <end position="744"/>
    </location>
</feature>
<comment type="subcellular location">
    <subcellularLocation>
        <location evidence="6">Cytoplasm</location>
    </subcellularLocation>
</comment>
<dbReference type="EC" id="6.3.4.19" evidence="6"/>
<dbReference type="SUPFAM" id="SSF82829">
    <property type="entry name" value="MesJ substrate recognition domain-like"/>
    <property type="match status" value="1"/>
</dbReference>
<keyword evidence="3 6" id="KW-0547">Nucleotide-binding</keyword>
<dbReference type="InterPro" id="IPR012795">
    <property type="entry name" value="tRNA_Ile_lys_synt_N"/>
</dbReference>
<keyword evidence="4 6" id="KW-0067">ATP-binding</keyword>
<evidence type="ECO:0000256" key="2">
    <source>
        <dbReference type="ARBA" id="ARBA00022694"/>
    </source>
</evidence>
<dbReference type="Proteomes" id="UP001304683">
    <property type="component" value="Chromosome"/>
</dbReference>
<evidence type="ECO:0000256" key="4">
    <source>
        <dbReference type="ARBA" id="ARBA00022840"/>
    </source>
</evidence>
<keyword evidence="6" id="KW-0963">Cytoplasm</keyword>
<evidence type="ECO:0000313" key="10">
    <source>
        <dbReference type="Proteomes" id="UP001304683"/>
    </source>
</evidence>
<dbReference type="NCBIfam" id="TIGR02432">
    <property type="entry name" value="lysidine_TilS_N"/>
    <property type="match status" value="1"/>
</dbReference>
<evidence type="ECO:0000259" key="8">
    <source>
        <dbReference type="Pfam" id="PF01171"/>
    </source>
</evidence>
<comment type="function">
    <text evidence="6">Ligates lysine onto the cytidine present at position 34 of the AUA codon-specific tRNA(Ile) that contains the anticodon CAU, in an ATP-dependent manner. Cytidine is converted to lysidine, thus changing the amino acid specificity of the tRNA from methionine to isoleucine.</text>
</comment>
<proteinExistence type="inferred from homology"/>
<evidence type="ECO:0000256" key="1">
    <source>
        <dbReference type="ARBA" id="ARBA00022598"/>
    </source>
</evidence>
<feature type="compositionally biased region" description="Basic and acidic residues" evidence="7">
    <location>
        <begin position="692"/>
        <end position="703"/>
    </location>
</feature>
<feature type="region of interest" description="Disordered" evidence="7">
    <location>
        <begin position="389"/>
        <end position="463"/>
    </location>
</feature>
<evidence type="ECO:0000313" key="9">
    <source>
        <dbReference type="EMBL" id="WPD19190.1"/>
    </source>
</evidence>
<accession>A0ABZ0QS43</accession>